<comment type="caution">
    <text evidence="2">The sequence shown here is derived from an EMBL/GenBank/DDBJ whole genome shotgun (WGS) entry which is preliminary data.</text>
</comment>
<evidence type="ECO:0000256" key="1">
    <source>
        <dbReference type="SAM" id="SignalP"/>
    </source>
</evidence>
<accession>A0ABV6VS91</accession>
<dbReference type="EMBL" id="JBHFAB010000005">
    <property type="protein sequence ID" value="MFC1416622.1"/>
    <property type="molecule type" value="Genomic_DNA"/>
</dbReference>
<feature type="chain" id="PRO_5047420260" description="Peptidase inhibitor family I36" evidence="1">
    <location>
        <begin position="35"/>
        <end position="162"/>
    </location>
</feature>
<organism evidence="2 3">
    <name type="scientific">Streptacidiphilus cavernicola</name>
    <dbReference type="NCBI Taxonomy" id="3342716"/>
    <lineage>
        <taxon>Bacteria</taxon>
        <taxon>Bacillati</taxon>
        <taxon>Actinomycetota</taxon>
        <taxon>Actinomycetes</taxon>
        <taxon>Kitasatosporales</taxon>
        <taxon>Streptomycetaceae</taxon>
        <taxon>Streptacidiphilus</taxon>
    </lineage>
</organism>
<evidence type="ECO:0000313" key="2">
    <source>
        <dbReference type="EMBL" id="MFC1416622.1"/>
    </source>
</evidence>
<dbReference type="RefSeq" id="WP_380534020.1">
    <property type="nucleotide sequence ID" value="NZ_JBHFAB010000005.1"/>
</dbReference>
<keyword evidence="1" id="KW-0732">Signal</keyword>
<feature type="signal peptide" evidence="1">
    <location>
        <begin position="1"/>
        <end position="34"/>
    </location>
</feature>
<dbReference type="Proteomes" id="UP001592531">
    <property type="component" value="Unassembled WGS sequence"/>
</dbReference>
<gene>
    <name evidence="2" type="ORF">ACEZDE_08210</name>
</gene>
<sequence length="162" mass="16691">MKTPRALLASPLRLVVAAACALPLTLVGTSAAHADPAVTTKTSPCQAWEVGACLFYNSNGAGATYGFGINVPDLSGYSYSCGAGNECRVNYVFSGGAGSGVSVKNNAASVSNGYEAQEVTVFYNSNFSGPRQDIDPTMKAVNLNSTLKNEDASLYAAPICDC</sequence>
<protein>
    <recommendedName>
        <fullName evidence="4">Peptidase inhibitor family I36</fullName>
    </recommendedName>
</protein>
<name>A0ABV6VS91_9ACTN</name>
<evidence type="ECO:0008006" key="4">
    <source>
        <dbReference type="Google" id="ProtNLM"/>
    </source>
</evidence>
<reference evidence="2 3" key="1">
    <citation type="submission" date="2024-09" db="EMBL/GenBank/DDBJ databases">
        <authorList>
            <person name="Lee S.D."/>
        </authorList>
    </citation>
    <scope>NUCLEOTIDE SEQUENCE [LARGE SCALE GENOMIC DNA]</scope>
    <source>
        <strain evidence="2 3">N8-3</strain>
    </source>
</reference>
<proteinExistence type="predicted"/>
<keyword evidence="3" id="KW-1185">Reference proteome</keyword>
<evidence type="ECO:0000313" key="3">
    <source>
        <dbReference type="Proteomes" id="UP001592531"/>
    </source>
</evidence>